<comment type="caution">
    <text evidence="1">The sequence shown here is derived from an EMBL/GenBank/DDBJ whole genome shotgun (WGS) entry which is preliminary data.</text>
</comment>
<evidence type="ECO:0000313" key="2">
    <source>
        <dbReference type="Proteomes" id="UP000653411"/>
    </source>
</evidence>
<organism evidence="1 2">
    <name type="scientific">Streptomyces fuscichromogenes</name>
    <dbReference type="NCBI Taxonomy" id="1324013"/>
    <lineage>
        <taxon>Bacteria</taxon>
        <taxon>Bacillati</taxon>
        <taxon>Actinomycetota</taxon>
        <taxon>Actinomycetes</taxon>
        <taxon>Kitasatosporales</taxon>
        <taxon>Streptomycetaceae</taxon>
        <taxon>Streptomyces</taxon>
    </lineage>
</organism>
<accession>A0A918CW47</accession>
<reference evidence="1" key="1">
    <citation type="journal article" date="2014" name="Int. J. Syst. Evol. Microbiol.">
        <title>Complete genome sequence of Corynebacterium casei LMG S-19264T (=DSM 44701T), isolated from a smear-ripened cheese.</title>
        <authorList>
            <consortium name="US DOE Joint Genome Institute (JGI-PGF)"/>
            <person name="Walter F."/>
            <person name="Albersmeier A."/>
            <person name="Kalinowski J."/>
            <person name="Ruckert C."/>
        </authorList>
    </citation>
    <scope>NUCLEOTIDE SEQUENCE</scope>
    <source>
        <strain evidence="1">CGMCC 4.7110</strain>
    </source>
</reference>
<gene>
    <name evidence="1" type="ORF">GCM10011578_079180</name>
</gene>
<name>A0A918CW47_9ACTN</name>
<keyword evidence="2" id="KW-1185">Reference proteome</keyword>
<proteinExistence type="predicted"/>
<dbReference type="Proteomes" id="UP000653411">
    <property type="component" value="Unassembled WGS sequence"/>
</dbReference>
<dbReference type="EMBL" id="BMML01000025">
    <property type="protein sequence ID" value="GGN36235.1"/>
    <property type="molecule type" value="Genomic_DNA"/>
</dbReference>
<reference evidence="1" key="2">
    <citation type="submission" date="2020-09" db="EMBL/GenBank/DDBJ databases">
        <authorList>
            <person name="Sun Q."/>
            <person name="Zhou Y."/>
        </authorList>
    </citation>
    <scope>NUCLEOTIDE SEQUENCE</scope>
    <source>
        <strain evidence="1">CGMCC 4.7110</strain>
    </source>
</reference>
<sequence>MEKKGAFWPWRVSSVSCPAKRDAVESVGPPEALAQLPVSYRVTRRKAVGRRTRSGEGAAVRCAVIKSFD</sequence>
<evidence type="ECO:0000313" key="1">
    <source>
        <dbReference type="EMBL" id="GGN36235.1"/>
    </source>
</evidence>
<protein>
    <submittedName>
        <fullName evidence="1">Uncharacterized protein</fullName>
    </submittedName>
</protein>
<dbReference type="AlphaFoldDB" id="A0A918CW47"/>